<gene>
    <name evidence="1" type="ORF">QFC19_009095</name>
</gene>
<organism evidence="1 2">
    <name type="scientific">Naganishia cerealis</name>
    <dbReference type="NCBI Taxonomy" id="610337"/>
    <lineage>
        <taxon>Eukaryota</taxon>
        <taxon>Fungi</taxon>
        <taxon>Dikarya</taxon>
        <taxon>Basidiomycota</taxon>
        <taxon>Agaricomycotina</taxon>
        <taxon>Tremellomycetes</taxon>
        <taxon>Filobasidiales</taxon>
        <taxon>Filobasidiaceae</taxon>
        <taxon>Naganishia</taxon>
    </lineage>
</organism>
<reference evidence="1" key="1">
    <citation type="submission" date="2023-04" db="EMBL/GenBank/DDBJ databases">
        <title>Draft Genome sequencing of Naganishia species isolated from polar environments using Oxford Nanopore Technology.</title>
        <authorList>
            <person name="Leo P."/>
            <person name="Venkateswaran K."/>
        </authorList>
    </citation>
    <scope>NUCLEOTIDE SEQUENCE</scope>
    <source>
        <strain evidence="1">MNA-CCFEE 5261</strain>
    </source>
</reference>
<keyword evidence="2" id="KW-1185">Reference proteome</keyword>
<proteinExistence type="predicted"/>
<protein>
    <submittedName>
        <fullName evidence="1">Uncharacterized protein</fullName>
    </submittedName>
</protein>
<sequence length="540" mass="57071">MSRPPRLPKIDTRNIPQPLGSLNTRTLDVPLPRATGQPLSAIERGRCMQVPDTPVVVPPTPLGSGNGAEGDEQHRELGMDGVMAERNGNVNGNNTTHPYNAGEENNDDPEAGITIFDSPSEEADVTSFPTTNNSASAPDDAHLVFAESPQSAEEGSGTDDESPGWLRKRMEGLGTSETRDSVARALGGEGDKGNETENAQGRAATKERQDTVVPTPRISARQGSPGKNSQKASTAVGAGTGITRSRSRSTSPDHHPLGLAPRPHGTSAPLSLADEAESAGEGKDEQVEVTDSPIEEGSISPSRTNASRLPSASPLPSPSAVTQSDSAISPPATEPIFGAITTSPTASACETPCVNGEAHRALHPRASYFDPLPEELEQEDARSVLVERERQEGDGSGESHKVNDGEEGSPAYPSTIGRDPQAEQARVDSMAIAAREPVSHSTREMHDSRKKSESFGYEVEGGKIGKRDADSSGPAAEKDTRGEVGLAVGEKKGKERMLSADDAMSETSTSSRGRAHPGTHRRTSSTHRQVVRPLYHFVPR</sequence>
<accession>A0ACC2UX81</accession>
<dbReference type="Proteomes" id="UP001241377">
    <property type="component" value="Unassembled WGS sequence"/>
</dbReference>
<evidence type="ECO:0000313" key="2">
    <source>
        <dbReference type="Proteomes" id="UP001241377"/>
    </source>
</evidence>
<comment type="caution">
    <text evidence="1">The sequence shown here is derived from an EMBL/GenBank/DDBJ whole genome shotgun (WGS) entry which is preliminary data.</text>
</comment>
<name>A0ACC2UX81_9TREE</name>
<evidence type="ECO:0000313" key="1">
    <source>
        <dbReference type="EMBL" id="KAJ9091453.1"/>
    </source>
</evidence>
<dbReference type="EMBL" id="JASBWR010000149">
    <property type="protein sequence ID" value="KAJ9091453.1"/>
    <property type="molecule type" value="Genomic_DNA"/>
</dbReference>